<dbReference type="RefSeq" id="WP_238254723.1">
    <property type="nucleotide sequence ID" value="NZ_BPRD01000092.1"/>
</dbReference>
<protein>
    <submittedName>
        <fullName evidence="2">Uncharacterized protein</fullName>
    </submittedName>
</protein>
<sequence>MVGRELIQYGRPLRGRHEAWIYRRSTRLVPILLRAKARTGRPGVGIVRPGDNDNTAGQATPNRDERRGWEPSLAVK</sequence>
<keyword evidence="3" id="KW-1185">Reference proteome</keyword>
<reference evidence="2 3" key="1">
    <citation type="submission" date="2024-06" db="EMBL/GenBank/DDBJ databases">
        <authorList>
            <person name="Campbell A.G."/>
        </authorList>
    </citation>
    <scope>NUCLEOTIDE SEQUENCE [LARGE SCALE GENOMIC DNA]</scope>
    <source>
        <strain evidence="2 3">EM12</strain>
    </source>
</reference>
<dbReference type="EMBL" id="JBELQE010000051">
    <property type="protein sequence ID" value="MER2249999.1"/>
    <property type="molecule type" value="Genomic_DNA"/>
</dbReference>
<feature type="compositionally biased region" description="Polar residues" evidence="1">
    <location>
        <begin position="52"/>
        <end position="61"/>
    </location>
</feature>
<accession>A0ABV1QKU8</accession>
<organism evidence="2 3">
    <name type="scientific">Methylorubrum podarium</name>
    <dbReference type="NCBI Taxonomy" id="200476"/>
    <lineage>
        <taxon>Bacteria</taxon>
        <taxon>Pseudomonadati</taxon>
        <taxon>Pseudomonadota</taxon>
        <taxon>Alphaproteobacteria</taxon>
        <taxon>Hyphomicrobiales</taxon>
        <taxon>Methylobacteriaceae</taxon>
        <taxon>Methylorubrum</taxon>
    </lineage>
</organism>
<comment type="caution">
    <text evidence="2">The sequence shown here is derived from an EMBL/GenBank/DDBJ whole genome shotgun (WGS) entry which is preliminary data.</text>
</comment>
<feature type="region of interest" description="Disordered" evidence="1">
    <location>
        <begin position="42"/>
        <end position="76"/>
    </location>
</feature>
<name>A0ABV1QKU8_9HYPH</name>
<evidence type="ECO:0000313" key="2">
    <source>
        <dbReference type="EMBL" id="MER2249999.1"/>
    </source>
</evidence>
<proteinExistence type="predicted"/>
<evidence type="ECO:0000256" key="1">
    <source>
        <dbReference type="SAM" id="MobiDB-lite"/>
    </source>
</evidence>
<dbReference type="Proteomes" id="UP001480955">
    <property type="component" value="Unassembled WGS sequence"/>
</dbReference>
<evidence type="ECO:0000313" key="3">
    <source>
        <dbReference type="Proteomes" id="UP001480955"/>
    </source>
</evidence>
<gene>
    <name evidence="2" type="ORF">ABS772_08740</name>
</gene>